<evidence type="ECO:0000313" key="2">
    <source>
        <dbReference type="Proteomes" id="UP001374803"/>
    </source>
</evidence>
<name>A0ABZ2L9D4_9BACT</name>
<accession>A0ABZ2L9D4</accession>
<keyword evidence="2" id="KW-1185">Reference proteome</keyword>
<dbReference type="Proteomes" id="UP001374803">
    <property type="component" value="Chromosome"/>
</dbReference>
<evidence type="ECO:0000313" key="1">
    <source>
        <dbReference type="EMBL" id="WXB06179.1"/>
    </source>
</evidence>
<protein>
    <submittedName>
        <fullName evidence="1">Uncharacterized protein</fullName>
    </submittedName>
</protein>
<gene>
    <name evidence="1" type="ORF">LVJ94_02740</name>
</gene>
<sequence>MPKILSETPSFEPAVSVPIDADPGNALSVEVPFQQLANHSRYLRNELDYVAPAHQGVRQLRTLRSLKELHAVPASHRTDNQVVLVPGYGLFTWQPAAIGDDTPWSIRPADIPASGPGRWQVDFSARPAAADGLATLDAGGRLHPSQRPTWLVGIHQREARGNNANAYPEQPGGVPPQEGTYVAFIDAENWSPLLSGVSIPEPKQGDLLTIELGFNLYLHRGVGAVRVAIHEGNAVDRPDELHAAGSASTTASLDFLFLSWQRLFMSYRYVLRSSNVPCSVDLEAECRDPSGPAGSKGALYVMRPFILRVRQERP</sequence>
<dbReference type="RefSeq" id="WP_394835830.1">
    <property type="nucleotide sequence ID" value="NZ_CP089929.1"/>
</dbReference>
<organism evidence="1 2">
    <name type="scientific">Pendulispora rubella</name>
    <dbReference type="NCBI Taxonomy" id="2741070"/>
    <lineage>
        <taxon>Bacteria</taxon>
        <taxon>Pseudomonadati</taxon>
        <taxon>Myxococcota</taxon>
        <taxon>Myxococcia</taxon>
        <taxon>Myxococcales</taxon>
        <taxon>Sorangiineae</taxon>
        <taxon>Pendulisporaceae</taxon>
        <taxon>Pendulispora</taxon>
    </lineage>
</organism>
<dbReference type="EMBL" id="CP089983">
    <property type="protein sequence ID" value="WXB06179.1"/>
    <property type="molecule type" value="Genomic_DNA"/>
</dbReference>
<reference evidence="1" key="1">
    <citation type="submission" date="2021-12" db="EMBL/GenBank/DDBJ databases">
        <title>Discovery of the Pendulisporaceae a myxobacterial family with distinct sporulation behavior and unique specialized metabolism.</title>
        <authorList>
            <person name="Garcia R."/>
            <person name="Popoff A."/>
            <person name="Bader C.D."/>
            <person name="Loehr J."/>
            <person name="Walesch S."/>
            <person name="Walt C."/>
            <person name="Boldt J."/>
            <person name="Bunk B."/>
            <person name="Haeckl F.J.F.P.J."/>
            <person name="Gunesch A.P."/>
            <person name="Birkelbach J."/>
            <person name="Nuebel U."/>
            <person name="Pietschmann T."/>
            <person name="Bach T."/>
            <person name="Mueller R."/>
        </authorList>
    </citation>
    <scope>NUCLEOTIDE SEQUENCE</scope>
    <source>
        <strain evidence="1">MSr11367</strain>
    </source>
</reference>
<proteinExistence type="predicted"/>